<accession>C5KK66</accession>
<dbReference type="PANTHER" id="PTHR12121:SF36">
    <property type="entry name" value="ENDONUCLEASE_EXONUCLEASE_PHOSPHATASE DOMAIN-CONTAINING PROTEIN"/>
    <property type="match status" value="1"/>
</dbReference>
<organism evidence="3">
    <name type="scientific">Perkinsus marinus (strain ATCC 50983 / TXsc)</name>
    <dbReference type="NCBI Taxonomy" id="423536"/>
    <lineage>
        <taxon>Eukaryota</taxon>
        <taxon>Sar</taxon>
        <taxon>Alveolata</taxon>
        <taxon>Perkinsozoa</taxon>
        <taxon>Perkinsea</taxon>
        <taxon>Perkinsida</taxon>
        <taxon>Perkinsidae</taxon>
        <taxon>Perkinsus</taxon>
    </lineage>
</organism>
<sequence>MSQVQHLKVMQYNILGRHFAFSKYFSYAWPYLGGSKAKNFCPAAKDAPQLPTLLDWNMRLPMLVKTCLESSADILCLCEMDSYEDFRQALGSYYDGYFAPRAGGRDDGSAIFWRRSILKLMSAKTLHYTGGSERVAAICRLQNLYGQTFTVVGTHLYWKGSCPTQSHEVDELTTELRAILDRDEPVILCGDLNNHRDSDTFMRIRDCGMEDCFTAAGLKPPRYTSLVPPSYVLSSRSGSYRLLPGREDEIDYIFVGGQSSDLTFKVVDAVAIDSCNDETGNGVVTGADSRDSSVAERGIPNMSHASDHLPVMCEVELTGP</sequence>
<evidence type="ECO:0000313" key="3">
    <source>
        <dbReference type="Proteomes" id="UP000007800"/>
    </source>
</evidence>
<dbReference type="RefSeq" id="XP_002783182.1">
    <property type="nucleotide sequence ID" value="XM_002783136.1"/>
</dbReference>
<evidence type="ECO:0000259" key="1">
    <source>
        <dbReference type="Pfam" id="PF03372"/>
    </source>
</evidence>
<name>C5KK66_PERM5</name>
<protein>
    <submittedName>
        <fullName evidence="2">Carbon catabolite repressor protein, putative</fullName>
    </submittedName>
</protein>
<dbReference type="PANTHER" id="PTHR12121">
    <property type="entry name" value="CARBON CATABOLITE REPRESSOR PROTEIN 4"/>
    <property type="match status" value="1"/>
</dbReference>
<proteinExistence type="predicted"/>
<dbReference type="EMBL" id="GG673688">
    <property type="protein sequence ID" value="EER14978.1"/>
    <property type="molecule type" value="Genomic_DNA"/>
</dbReference>
<reference evidence="2 3" key="1">
    <citation type="submission" date="2008-07" db="EMBL/GenBank/DDBJ databases">
        <authorList>
            <person name="El-Sayed N."/>
            <person name="Caler E."/>
            <person name="Inman J."/>
            <person name="Amedeo P."/>
            <person name="Hass B."/>
            <person name="Wortman J."/>
        </authorList>
    </citation>
    <scope>NUCLEOTIDE SEQUENCE [LARGE SCALE GENOMIC DNA]</scope>
    <source>
        <strain evidence="3">ATCC 50983 / TXsc</strain>
    </source>
</reference>
<dbReference type="GO" id="GO:0000175">
    <property type="term" value="F:3'-5'-RNA exonuclease activity"/>
    <property type="evidence" value="ECO:0007669"/>
    <property type="project" value="TreeGrafter"/>
</dbReference>
<gene>
    <name evidence="2" type="ORF">Pmar_PMAR023301</name>
</gene>
<dbReference type="OrthoDB" id="428734at2759"/>
<dbReference type="Pfam" id="PF03372">
    <property type="entry name" value="Exo_endo_phos"/>
    <property type="match status" value="1"/>
</dbReference>
<dbReference type="InterPro" id="IPR050410">
    <property type="entry name" value="CCR4/nocturin_mRNA_transcr"/>
</dbReference>
<dbReference type="Gene3D" id="3.60.10.10">
    <property type="entry name" value="Endonuclease/exonuclease/phosphatase"/>
    <property type="match status" value="1"/>
</dbReference>
<dbReference type="InParanoid" id="C5KK66"/>
<feature type="domain" description="Endonuclease/exonuclease/phosphatase" evidence="1">
    <location>
        <begin position="56"/>
        <end position="308"/>
    </location>
</feature>
<keyword evidence="3" id="KW-1185">Reference proteome</keyword>
<evidence type="ECO:0000313" key="2">
    <source>
        <dbReference type="EMBL" id="EER14978.1"/>
    </source>
</evidence>
<dbReference type="Proteomes" id="UP000007800">
    <property type="component" value="Unassembled WGS sequence"/>
</dbReference>
<dbReference type="SUPFAM" id="SSF56219">
    <property type="entry name" value="DNase I-like"/>
    <property type="match status" value="1"/>
</dbReference>
<dbReference type="InterPro" id="IPR036691">
    <property type="entry name" value="Endo/exonu/phosph_ase_sf"/>
</dbReference>
<dbReference type="GeneID" id="9061862"/>
<dbReference type="OMA" id="MEDCFTA"/>
<dbReference type="InterPro" id="IPR005135">
    <property type="entry name" value="Endo/exonuclease/phosphatase"/>
</dbReference>
<dbReference type="AlphaFoldDB" id="C5KK66"/>